<gene>
    <name evidence="1" type="ORF">AYI69_g3139</name>
</gene>
<keyword evidence="2" id="KW-1185">Reference proteome</keyword>
<evidence type="ECO:0000313" key="2">
    <source>
        <dbReference type="Proteomes" id="UP000187429"/>
    </source>
</evidence>
<proteinExistence type="predicted"/>
<comment type="caution">
    <text evidence="1">The sequence shown here is derived from an EMBL/GenBank/DDBJ whole genome shotgun (WGS) entry which is preliminary data.</text>
</comment>
<evidence type="ECO:0000313" key="1">
    <source>
        <dbReference type="EMBL" id="OMJ27427.1"/>
    </source>
</evidence>
<dbReference type="OrthoDB" id="10463161at2759"/>
<name>A0A1R1YKH6_9FUNG</name>
<protein>
    <submittedName>
        <fullName evidence="1">Uncharacterized protein</fullName>
    </submittedName>
</protein>
<organism evidence="1 2">
    <name type="scientific">Smittium culicis</name>
    <dbReference type="NCBI Taxonomy" id="133412"/>
    <lineage>
        <taxon>Eukaryota</taxon>
        <taxon>Fungi</taxon>
        <taxon>Fungi incertae sedis</taxon>
        <taxon>Zoopagomycota</taxon>
        <taxon>Kickxellomycotina</taxon>
        <taxon>Harpellomycetes</taxon>
        <taxon>Harpellales</taxon>
        <taxon>Legeriomycetaceae</taxon>
        <taxon>Smittium</taxon>
    </lineage>
</organism>
<dbReference type="Proteomes" id="UP000187429">
    <property type="component" value="Unassembled WGS sequence"/>
</dbReference>
<dbReference type="AlphaFoldDB" id="A0A1R1YKH6"/>
<reference evidence="2" key="1">
    <citation type="submission" date="2017-01" db="EMBL/GenBank/DDBJ databases">
        <authorList>
            <person name="Wang Y."/>
            <person name="White M."/>
            <person name="Kvist S."/>
            <person name="Moncalvo J.-M."/>
        </authorList>
    </citation>
    <scope>NUCLEOTIDE SEQUENCE [LARGE SCALE GENOMIC DNA]</scope>
    <source>
        <strain evidence="2">ID-206-W2</strain>
    </source>
</reference>
<sequence>MSTASPRNCLAPERLDSMQKEICYHNFWVPLANLEDTSTMEAGEIFANFVETSKKIAEDLTLYKASNRRPKRFYLTPSILKEIRAKDLAAVEWHKATESKNPSKKVKKLYLAFSKKRKEVKESIRTFNRNRWAKFLDKGAKIVASQSDREYWKWVRRLLSESIYTKHKLSAVRDETGHL</sequence>
<accession>A0A1R1YKH6</accession>
<dbReference type="EMBL" id="LSSM01001023">
    <property type="protein sequence ID" value="OMJ27427.1"/>
    <property type="molecule type" value="Genomic_DNA"/>
</dbReference>